<feature type="transmembrane region" description="Helical" evidence="4">
    <location>
        <begin position="7"/>
        <end position="25"/>
    </location>
</feature>
<dbReference type="PANTHER" id="PTHR46720">
    <property type="entry name" value="HYDROXYLASE, PUTATIVE (AFU_ORTHOLOGUE AFUA_3G01460)-RELATED"/>
    <property type="match status" value="1"/>
</dbReference>
<keyword evidence="3" id="KW-0560">Oxidoreductase</keyword>
<dbReference type="GO" id="GO:0016491">
    <property type="term" value="F:oxidoreductase activity"/>
    <property type="evidence" value="ECO:0007669"/>
    <property type="project" value="UniProtKB-KW"/>
</dbReference>
<dbReference type="InterPro" id="IPR051104">
    <property type="entry name" value="FAD_monoxygenase"/>
</dbReference>
<dbReference type="Pfam" id="PF01494">
    <property type="entry name" value="FAD_binding_3"/>
    <property type="match status" value="2"/>
</dbReference>
<keyword evidence="4" id="KW-0812">Transmembrane</keyword>
<dbReference type="PRINTS" id="PR00420">
    <property type="entry name" value="RNGMNOXGNASE"/>
</dbReference>
<evidence type="ECO:0000313" key="6">
    <source>
        <dbReference type="EMBL" id="OBZ74163.1"/>
    </source>
</evidence>
<keyword evidence="4" id="KW-0472">Membrane</keyword>
<gene>
    <name evidence="6" type="primary">nahG_5</name>
    <name evidence="6" type="ORF">A0H81_06201</name>
</gene>
<dbReference type="SUPFAM" id="SSF54373">
    <property type="entry name" value="FAD-linked reductases, C-terminal domain"/>
    <property type="match status" value="1"/>
</dbReference>
<comment type="caution">
    <text evidence="6">The sequence shown here is derived from an EMBL/GenBank/DDBJ whole genome shotgun (WGS) entry which is preliminary data.</text>
</comment>
<dbReference type="OMA" id="WPRAWNV"/>
<reference evidence="6 7" key="1">
    <citation type="submission" date="2016-03" db="EMBL/GenBank/DDBJ databases">
        <title>Whole genome sequencing of Grifola frondosa 9006-11.</title>
        <authorList>
            <person name="Min B."/>
            <person name="Park H."/>
            <person name="Kim J.-G."/>
            <person name="Cho H."/>
            <person name="Oh Y.-L."/>
            <person name="Kong W.-S."/>
            <person name="Choi I.-G."/>
        </authorList>
    </citation>
    <scope>NUCLEOTIDE SEQUENCE [LARGE SCALE GENOMIC DNA]</scope>
    <source>
        <strain evidence="6 7">9006-11</strain>
    </source>
</reference>
<evidence type="ECO:0000256" key="1">
    <source>
        <dbReference type="ARBA" id="ARBA00022630"/>
    </source>
</evidence>
<proteinExistence type="predicted"/>
<keyword evidence="1" id="KW-0285">Flavoprotein</keyword>
<evidence type="ECO:0000256" key="4">
    <source>
        <dbReference type="SAM" id="Phobius"/>
    </source>
</evidence>
<evidence type="ECO:0000256" key="3">
    <source>
        <dbReference type="ARBA" id="ARBA00023002"/>
    </source>
</evidence>
<dbReference type="EMBL" id="LUGG01000006">
    <property type="protein sequence ID" value="OBZ74163.1"/>
    <property type="molecule type" value="Genomic_DNA"/>
</dbReference>
<keyword evidence="4" id="KW-1133">Transmembrane helix</keyword>
<evidence type="ECO:0000259" key="5">
    <source>
        <dbReference type="Pfam" id="PF01494"/>
    </source>
</evidence>
<protein>
    <submittedName>
        <fullName evidence="6">Salicylate hydroxylase</fullName>
    </submittedName>
</protein>
<dbReference type="GO" id="GO:0044550">
    <property type="term" value="P:secondary metabolite biosynthetic process"/>
    <property type="evidence" value="ECO:0007669"/>
    <property type="project" value="TreeGrafter"/>
</dbReference>
<keyword evidence="7" id="KW-1185">Reference proteome</keyword>
<dbReference type="AlphaFoldDB" id="A0A1C7MB67"/>
<dbReference type="PANTHER" id="PTHR46720:SF3">
    <property type="entry name" value="FAD-BINDING DOMAIN-CONTAINING PROTEIN-RELATED"/>
    <property type="match status" value="1"/>
</dbReference>
<keyword evidence="2" id="KW-0274">FAD</keyword>
<name>A0A1C7MB67_GRIFR</name>
<dbReference type="Gene3D" id="3.50.50.60">
    <property type="entry name" value="FAD/NAD(P)-binding domain"/>
    <property type="match status" value="1"/>
</dbReference>
<evidence type="ECO:0000313" key="7">
    <source>
        <dbReference type="Proteomes" id="UP000092993"/>
    </source>
</evidence>
<dbReference type="Proteomes" id="UP000092993">
    <property type="component" value="Unassembled WGS sequence"/>
</dbReference>
<sequence>MNNTSKFTVAICGGGVGGLICAVALSRYENIQVDIYEAAQHFAEIGAGIGMWPRAWKIMKSLGLDRDLGDIAIVPPDNHPKVAFNFRKGDQPEGLSFYTLETPGGMISFHRAEFHNVLLRHLSPSCRTHCRKRLVSYSQPVSSSSYDPHTFLRPPVKLRFQDGTTAHCDLLIGADGVKSAVRMSLVHELSASARAGGRTHDAEDLLRAAEPRWSGMSAYRATIPAETLRMRLPGHRVLTDPMVYFGKNTQMTVYPISRGTIINFAAFRACYDLEHTTFDAPWVQDVPLDELFDDFARWEPEVQALFQCVRKINRWAIHTSAPLPSFVSGRVALLGDAAHAMMPFQGAGAGQAIEDAYVLSTLLGHRRATRATLPRVLQVYDAVRRPFAQRVAESSRENGMLYTLNFPGLTFDAPVYDADAEKLAEIRARIRMNWEWAWRRAWMGTSSARCVCWRAGMNGMGVFGDSILNTWFAAIIRNIDQMWNELLMNSEYRYFTTTTVQNYYEVAVCSPSSDRLTQLL</sequence>
<dbReference type="SUPFAM" id="SSF51905">
    <property type="entry name" value="FAD/NAD(P)-binding domain"/>
    <property type="match status" value="1"/>
</dbReference>
<accession>A0A1C7MB67</accession>
<feature type="domain" description="FAD-binding" evidence="5">
    <location>
        <begin position="7"/>
        <end position="191"/>
    </location>
</feature>
<organism evidence="6 7">
    <name type="scientific">Grifola frondosa</name>
    <name type="common">Maitake</name>
    <name type="synonym">Polyporus frondosus</name>
    <dbReference type="NCBI Taxonomy" id="5627"/>
    <lineage>
        <taxon>Eukaryota</taxon>
        <taxon>Fungi</taxon>
        <taxon>Dikarya</taxon>
        <taxon>Basidiomycota</taxon>
        <taxon>Agaricomycotina</taxon>
        <taxon>Agaricomycetes</taxon>
        <taxon>Polyporales</taxon>
        <taxon>Grifolaceae</taxon>
        <taxon>Grifola</taxon>
    </lineage>
</organism>
<evidence type="ECO:0000256" key="2">
    <source>
        <dbReference type="ARBA" id="ARBA00022827"/>
    </source>
</evidence>
<dbReference type="InterPro" id="IPR002938">
    <property type="entry name" value="FAD-bd"/>
</dbReference>
<dbReference type="InterPro" id="IPR036188">
    <property type="entry name" value="FAD/NAD-bd_sf"/>
</dbReference>
<dbReference type="GO" id="GO:0071949">
    <property type="term" value="F:FAD binding"/>
    <property type="evidence" value="ECO:0007669"/>
    <property type="project" value="InterPro"/>
</dbReference>
<dbReference type="OrthoDB" id="417877at2759"/>
<dbReference type="STRING" id="5627.A0A1C7MB67"/>
<feature type="domain" description="FAD-binding" evidence="5">
    <location>
        <begin position="312"/>
        <end position="394"/>
    </location>
</feature>